<keyword evidence="2" id="KW-1185">Reference proteome</keyword>
<protein>
    <submittedName>
        <fullName evidence="1">Uncharacterized protein</fullName>
    </submittedName>
</protein>
<proteinExistence type="predicted"/>
<name>A0ABT8JWT1_9BACL</name>
<reference evidence="1" key="1">
    <citation type="submission" date="2023-03" db="EMBL/GenBank/DDBJ databases">
        <title>MT1 and MT2 Draft Genomes of Novel Species.</title>
        <authorList>
            <person name="Venkateswaran K."/>
        </authorList>
    </citation>
    <scope>NUCLEOTIDE SEQUENCE</scope>
    <source>
        <strain evidence="1">F6_3S_P_2</strain>
    </source>
</reference>
<accession>A0ABT8JWT1</accession>
<dbReference type="RefSeq" id="WP_301245129.1">
    <property type="nucleotide sequence ID" value="NZ_JAROCC010000014.1"/>
</dbReference>
<evidence type="ECO:0000313" key="1">
    <source>
        <dbReference type="EMBL" id="MDN4608792.1"/>
    </source>
</evidence>
<comment type="caution">
    <text evidence="1">The sequence shown here is derived from an EMBL/GenBank/DDBJ whole genome shotgun (WGS) entry which is preliminary data.</text>
</comment>
<sequence>MSLALMITSDVTMTSGATITSDATMNLDVDAEEKITAVMVLDGKNNRQSL</sequence>
<evidence type="ECO:0000313" key="2">
    <source>
        <dbReference type="Proteomes" id="UP001175097"/>
    </source>
</evidence>
<dbReference type="EMBL" id="JAROCC010000014">
    <property type="protein sequence ID" value="MDN4608792.1"/>
    <property type="molecule type" value="Genomic_DNA"/>
</dbReference>
<dbReference type="Proteomes" id="UP001175097">
    <property type="component" value="Unassembled WGS sequence"/>
</dbReference>
<gene>
    <name evidence="1" type="ORF">P5G49_15130</name>
</gene>
<organism evidence="1 2">
    <name type="scientific">Sporosarcina highlanderae</name>
    <dbReference type="NCBI Taxonomy" id="3035916"/>
    <lineage>
        <taxon>Bacteria</taxon>
        <taxon>Bacillati</taxon>
        <taxon>Bacillota</taxon>
        <taxon>Bacilli</taxon>
        <taxon>Bacillales</taxon>
        <taxon>Caryophanaceae</taxon>
        <taxon>Sporosarcina</taxon>
    </lineage>
</organism>